<accession>A0A0D2XLE2</accession>
<protein>
    <submittedName>
        <fullName evidence="1">Uncharacterized protein</fullName>
    </submittedName>
</protein>
<name>A0A0D2XLE2_FUSOF</name>
<reference evidence="2" key="1">
    <citation type="journal article" date="2012" name="Mol. Plant Microbe Interact.">
        <title>A highly conserved effector in Fusarium oxysporum is required for full virulence on Arabidopsis.</title>
        <authorList>
            <person name="Thatcher L.F."/>
            <person name="Gardiner D.M."/>
            <person name="Kazan K."/>
            <person name="Manners J."/>
        </authorList>
    </citation>
    <scope>NUCLEOTIDE SEQUENCE [LARGE SCALE GENOMIC DNA]</scope>
    <source>
        <strain evidence="2">Fo5176</strain>
    </source>
</reference>
<evidence type="ECO:0000313" key="2">
    <source>
        <dbReference type="Proteomes" id="UP000002489"/>
    </source>
</evidence>
<organism evidence="1 2">
    <name type="scientific">Fusarium oxysporum (strain Fo5176)</name>
    <name type="common">Fusarium vascular wilt</name>
    <dbReference type="NCBI Taxonomy" id="660025"/>
    <lineage>
        <taxon>Eukaryota</taxon>
        <taxon>Fungi</taxon>
        <taxon>Dikarya</taxon>
        <taxon>Ascomycota</taxon>
        <taxon>Pezizomycotina</taxon>
        <taxon>Sordariomycetes</taxon>
        <taxon>Hypocreomycetidae</taxon>
        <taxon>Hypocreales</taxon>
        <taxon>Nectriaceae</taxon>
        <taxon>Fusarium</taxon>
        <taxon>Fusarium oxysporum species complex</taxon>
    </lineage>
</organism>
<evidence type="ECO:0000313" key="1">
    <source>
        <dbReference type="EnsemblFungi" id="FOXG_04766P0"/>
    </source>
</evidence>
<dbReference type="STRING" id="426428.A0A0D2XLE2"/>
<proteinExistence type="predicted"/>
<dbReference type="AlphaFoldDB" id="A0A0D2XLE2"/>
<reference evidence="1" key="2">
    <citation type="submission" date="2025-08" db="UniProtKB">
        <authorList>
            <consortium name="EnsemblFungi"/>
        </authorList>
    </citation>
    <scope>IDENTIFICATION</scope>
    <source>
        <strain evidence="1">4287 / CBS 123668 / FGSC 9935 / NRRL 34936</strain>
    </source>
</reference>
<sequence length="109" mass="12664">MPWEVFYLLEEQRGFARLEMAEILVNGVNFGGCDYRCGWTSTCAYAYISKLEVENLWPARFSNTSISKALERAEMMPDPVPSERTTTCNMAHFRSVPQYRISRSVRLER</sequence>
<dbReference type="EnsemblFungi" id="FOXG_04766T0">
    <property type="protein sequence ID" value="FOXG_04766P0"/>
    <property type="gene ID" value="FOXG_04766"/>
</dbReference>
<dbReference type="Proteomes" id="UP000002489">
    <property type="component" value="Unassembled WGS sequence"/>
</dbReference>